<dbReference type="InterPro" id="IPR036249">
    <property type="entry name" value="Thioredoxin-like_sf"/>
</dbReference>
<dbReference type="Proteomes" id="UP000316778">
    <property type="component" value="Unassembled WGS sequence"/>
</dbReference>
<dbReference type="PROSITE" id="PS51353">
    <property type="entry name" value="ARSC"/>
    <property type="match status" value="1"/>
</dbReference>
<evidence type="ECO:0000313" key="3">
    <source>
        <dbReference type="EMBL" id="TWI91696.1"/>
    </source>
</evidence>
<gene>
    <name evidence="3" type="ORF">LX66_1072</name>
</gene>
<evidence type="ECO:0000256" key="1">
    <source>
        <dbReference type="ARBA" id="ARBA00007198"/>
    </source>
</evidence>
<sequence>MKVARAGVSLGAIAQYMKRIYHLSTCSTCKKILTEIKAKERGFTLQDIKTEKITPAQLDEMRKLAGSYEALFSRRSQQYRPMGLHEKTLTEDDYRRLILQEYSFLKRPVAVVDGKIYIAKEVLNV</sequence>
<dbReference type="Pfam" id="PF03960">
    <property type="entry name" value="ArsC"/>
    <property type="match status" value="1"/>
</dbReference>
<comment type="caution">
    <text evidence="3">The sequence shown here is derived from an EMBL/GenBank/DDBJ whole genome shotgun (WGS) entry which is preliminary data.</text>
</comment>
<dbReference type="InterPro" id="IPR006660">
    <property type="entry name" value="Arsenate_reductase-like"/>
</dbReference>
<dbReference type="AlphaFoldDB" id="A0A562TF19"/>
<evidence type="ECO:0000313" key="4">
    <source>
        <dbReference type="Proteomes" id="UP000316778"/>
    </source>
</evidence>
<dbReference type="SUPFAM" id="SSF52833">
    <property type="entry name" value="Thioredoxin-like"/>
    <property type="match status" value="1"/>
</dbReference>
<protein>
    <submittedName>
        <fullName evidence="3">Arsenate reductase</fullName>
    </submittedName>
</protein>
<accession>A0A562TF19</accession>
<dbReference type="Gene3D" id="3.40.30.10">
    <property type="entry name" value="Glutaredoxin"/>
    <property type="match status" value="1"/>
</dbReference>
<name>A0A562TF19_CHIJA</name>
<keyword evidence="4" id="KW-1185">Reference proteome</keyword>
<dbReference type="PANTHER" id="PTHR30041:SF8">
    <property type="entry name" value="PROTEIN YFFB"/>
    <property type="match status" value="1"/>
</dbReference>
<proteinExistence type="inferred from homology"/>
<reference evidence="3 4" key="1">
    <citation type="journal article" date="2013" name="Stand. Genomic Sci.">
        <title>Genomic Encyclopedia of Type Strains, Phase I: The one thousand microbial genomes (KMG-I) project.</title>
        <authorList>
            <person name="Kyrpides N.C."/>
            <person name="Woyke T."/>
            <person name="Eisen J.A."/>
            <person name="Garrity G."/>
            <person name="Lilburn T.G."/>
            <person name="Beck B.J."/>
            <person name="Whitman W.B."/>
            <person name="Hugenholtz P."/>
            <person name="Klenk H.P."/>
        </authorList>
    </citation>
    <scope>NUCLEOTIDE SEQUENCE [LARGE SCALE GENOMIC DNA]</scope>
    <source>
        <strain evidence="3 4">DSM 13484</strain>
    </source>
</reference>
<dbReference type="PANTHER" id="PTHR30041">
    <property type="entry name" value="ARSENATE REDUCTASE"/>
    <property type="match status" value="1"/>
</dbReference>
<evidence type="ECO:0000256" key="2">
    <source>
        <dbReference type="PROSITE-ProRule" id="PRU01282"/>
    </source>
</evidence>
<organism evidence="3 4">
    <name type="scientific">Chitinophaga japonensis</name>
    <name type="common">Flexibacter japonensis</name>
    <dbReference type="NCBI Taxonomy" id="104662"/>
    <lineage>
        <taxon>Bacteria</taxon>
        <taxon>Pseudomonadati</taxon>
        <taxon>Bacteroidota</taxon>
        <taxon>Chitinophagia</taxon>
        <taxon>Chitinophagales</taxon>
        <taxon>Chitinophagaceae</taxon>
        <taxon>Chitinophaga</taxon>
    </lineage>
</organism>
<comment type="similarity">
    <text evidence="1 2">Belongs to the ArsC family.</text>
</comment>
<dbReference type="EMBL" id="VLLG01000002">
    <property type="protein sequence ID" value="TWI91696.1"/>
    <property type="molecule type" value="Genomic_DNA"/>
</dbReference>